<feature type="compositionally biased region" description="Polar residues" evidence="1">
    <location>
        <begin position="293"/>
        <end position="310"/>
    </location>
</feature>
<reference evidence="2" key="1">
    <citation type="submission" date="2018-12" db="EMBL/GenBank/DDBJ databases">
        <authorList>
            <person name="Syme R.A."/>
            <person name="Farfan-Caceres L."/>
            <person name="Lichtenzveig J."/>
        </authorList>
    </citation>
    <scope>NUCLEOTIDE SEQUENCE</scope>
    <source>
        <strain evidence="2">Al4</strain>
    </source>
</reference>
<evidence type="ECO:0000313" key="3">
    <source>
        <dbReference type="Proteomes" id="UP000651452"/>
    </source>
</evidence>
<dbReference type="EMBL" id="RZGK01000007">
    <property type="protein sequence ID" value="KAF9697627.1"/>
    <property type="molecule type" value="Genomic_DNA"/>
</dbReference>
<name>A0A8H7MKV3_9PLEO</name>
<comment type="caution">
    <text evidence="2">The sequence shown here is derived from an EMBL/GenBank/DDBJ whole genome shotgun (WGS) entry which is preliminary data.</text>
</comment>
<dbReference type="AlphaFoldDB" id="A0A8H7MKV3"/>
<proteinExistence type="predicted"/>
<dbReference type="OrthoDB" id="3693838at2759"/>
<sequence>MSTPTKIAFARPVNDMAREVRVIHALFPQECLDQLSPDLTTYHNTGVQTLPPANGDVYKLINGREPSQTDYTRNMGLAAIGRYQQDPRSNPCELIYGAAYTAPHATATYTSSGFQTADYNTSRRALARAKVQASVTANKYRGAAAQAGYVVCAESKDEYIVHSEQYPTTARLDKGGNLLEGSIQTRHLPNIHHSSVKMDACQSPRYPSEPFERMSALDEYGDVRSSADEFVTATSPGKRKLDEGSRAATKRHRRTTLETPQKSDYAIPTQDPAKSTDQVDPTGLELEVARAKSPTSNLVNPPRTQRTPRQAFTPYVPPAMRARARRV</sequence>
<evidence type="ECO:0000256" key="1">
    <source>
        <dbReference type="SAM" id="MobiDB-lite"/>
    </source>
</evidence>
<protein>
    <submittedName>
        <fullName evidence="2">Uncharacterized protein</fullName>
    </submittedName>
</protein>
<feature type="region of interest" description="Disordered" evidence="1">
    <location>
        <begin position="229"/>
        <end position="310"/>
    </location>
</feature>
<evidence type="ECO:0000313" key="2">
    <source>
        <dbReference type="EMBL" id="KAF9697627.1"/>
    </source>
</evidence>
<keyword evidence="3" id="KW-1185">Reference proteome</keyword>
<reference evidence="2" key="2">
    <citation type="submission" date="2020-09" db="EMBL/GenBank/DDBJ databases">
        <title>Reference genome assembly for Australian Ascochyta lentis isolate Al4.</title>
        <authorList>
            <person name="Lee R.C."/>
            <person name="Farfan-Caceres L.M."/>
            <person name="Debler J.W."/>
            <person name="Williams A.H."/>
            <person name="Henares B.M."/>
        </authorList>
    </citation>
    <scope>NUCLEOTIDE SEQUENCE</scope>
    <source>
        <strain evidence="2">Al4</strain>
    </source>
</reference>
<accession>A0A8H7MKV3</accession>
<gene>
    <name evidence="2" type="ORF">EKO04_004427</name>
</gene>
<organism evidence="2 3">
    <name type="scientific">Ascochyta lentis</name>
    <dbReference type="NCBI Taxonomy" id="205686"/>
    <lineage>
        <taxon>Eukaryota</taxon>
        <taxon>Fungi</taxon>
        <taxon>Dikarya</taxon>
        <taxon>Ascomycota</taxon>
        <taxon>Pezizomycotina</taxon>
        <taxon>Dothideomycetes</taxon>
        <taxon>Pleosporomycetidae</taxon>
        <taxon>Pleosporales</taxon>
        <taxon>Pleosporineae</taxon>
        <taxon>Didymellaceae</taxon>
        <taxon>Ascochyta</taxon>
    </lineage>
</organism>
<dbReference type="Proteomes" id="UP000651452">
    <property type="component" value="Unassembled WGS sequence"/>
</dbReference>